<proteinExistence type="predicted"/>
<name>A0A7J6FZ91_CANSA</name>
<dbReference type="AlphaFoldDB" id="A0A7J6FZ91"/>
<gene>
    <name evidence="1" type="ORF">G4B88_029379</name>
</gene>
<organism evidence="1 2">
    <name type="scientific">Cannabis sativa</name>
    <name type="common">Hemp</name>
    <name type="synonym">Marijuana</name>
    <dbReference type="NCBI Taxonomy" id="3483"/>
    <lineage>
        <taxon>Eukaryota</taxon>
        <taxon>Viridiplantae</taxon>
        <taxon>Streptophyta</taxon>
        <taxon>Embryophyta</taxon>
        <taxon>Tracheophyta</taxon>
        <taxon>Spermatophyta</taxon>
        <taxon>Magnoliopsida</taxon>
        <taxon>eudicotyledons</taxon>
        <taxon>Gunneridae</taxon>
        <taxon>Pentapetalae</taxon>
        <taxon>rosids</taxon>
        <taxon>fabids</taxon>
        <taxon>Rosales</taxon>
        <taxon>Cannabaceae</taxon>
        <taxon>Cannabis</taxon>
    </lineage>
</organism>
<sequence length="107" mass="12638">MEECFRKVARHLLPVSARALDFDINNITCSSNIVQQHKSPIGISLHLKLDSSSFDTRNSAKTNRHNPRFVLSNLQEHRHRQIEMLLWRIAPVSIRRAMNYRNEKRLY</sequence>
<protein>
    <submittedName>
        <fullName evidence="1">Uncharacterized protein</fullName>
    </submittedName>
</protein>
<accession>A0A7J6FZ91</accession>
<dbReference type="EMBL" id="JAATIQ010000158">
    <property type="protein sequence ID" value="KAF4376015.1"/>
    <property type="molecule type" value="Genomic_DNA"/>
</dbReference>
<evidence type="ECO:0000313" key="1">
    <source>
        <dbReference type="EMBL" id="KAF4376015.1"/>
    </source>
</evidence>
<evidence type="ECO:0000313" key="2">
    <source>
        <dbReference type="Proteomes" id="UP000583929"/>
    </source>
</evidence>
<dbReference type="Proteomes" id="UP000583929">
    <property type="component" value="Unassembled WGS sequence"/>
</dbReference>
<comment type="caution">
    <text evidence="1">The sequence shown here is derived from an EMBL/GenBank/DDBJ whole genome shotgun (WGS) entry which is preliminary data.</text>
</comment>
<keyword evidence="2" id="KW-1185">Reference proteome</keyword>
<reference evidence="1 2" key="1">
    <citation type="journal article" date="2020" name="bioRxiv">
        <title>Sequence and annotation of 42 cannabis genomes reveals extensive copy number variation in cannabinoid synthesis and pathogen resistance genes.</title>
        <authorList>
            <person name="Mckernan K.J."/>
            <person name="Helbert Y."/>
            <person name="Kane L.T."/>
            <person name="Ebling H."/>
            <person name="Zhang L."/>
            <person name="Liu B."/>
            <person name="Eaton Z."/>
            <person name="Mclaughlin S."/>
            <person name="Kingan S."/>
            <person name="Baybayan P."/>
            <person name="Concepcion G."/>
            <person name="Jordan M."/>
            <person name="Riva A."/>
            <person name="Barbazuk W."/>
            <person name="Harkins T."/>
        </authorList>
    </citation>
    <scope>NUCLEOTIDE SEQUENCE [LARGE SCALE GENOMIC DNA]</scope>
    <source>
        <strain evidence="2">cv. Jamaican Lion 4</strain>
        <tissue evidence="1">Leaf</tissue>
    </source>
</reference>